<accession>A0A239PYQ1</accession>
<sequence>MTDLPDDLCRSDPDASASDSFPDQAFRRDIVAVLSNPSNATMLETLCMATGLRFAAIARVTDRNWVTCCVVDHLSFGLKPGDELLIETTLCRDVEKSRNEIVIDDVFSHPVYCDHHTPRDYGFRSYLSFPVYRKDGEFFGTICGLDPEPHRLNESRVRDMMRLFAKLVGDSLDAGP</sequence>
<organism evidence="3 4">
    <name type="scientific">Paracoccus seriniphilus</name>
    <dbReference type="NCBI Taxonomy" id="184748"/>
    <lineage>
        <taxon>Bacteria</taxon>
        <taxon>Pseudomonadati</taxon>
        <taxon>Pseudomonadota</taxon>
        <taxon>Alphaproteobacteria</taxon>
        <taxon>Rhodobacterales</taxon>
        <taxon>Paracoccaceae</taxon>
        <taxon>Paracoccus</taxon>
    </lineage>
</organism>
<proteinExistence type="predicted"/>
<dbReference type="OrthoDB" id="9795133at2"/>
<gene>
    <name evidence="3" type="ORF">SAMN05444959_1118</name>
</gene>
<evidence type="ECO:0000259" key="2">
    <source>
        <dbReference type="Pfam" id="PF01590"/>
    </source>
</evidence>
<dbReference type="EMBL" id="FZQB01000011">
    <property type="protein sequence ID" value="SNT75365.1"/>
    <property type="molecule type" value="Genomic_DNA"/>
</dbReference>
<name>A0A239PYQ1_9RHOB</name>
<evidence type="ECO:0000313" key="4">
    <source>
        <dbReference type="Proteomes" id="UP000198307"/>
    </source>
</evidence>
<feature type="domain" description="GAF" evidence="2">
    <location>
        <begin position="41"/>
        <end position="169"/>
    </location>
</feature>
<evidence type="ECO:0000313" key="3">
    <source>
        <dbReference type="EMBL" id="SNT75365.1"/>
    </source>
</evidence>
<dbReference type="AlphaFoldDB" id="A0A239PYQ1"/>
<protein>
    <submittedName>
        <fullName evidence="3">GAF domain-containing protein</fullName>
    </submittedName>
</protein>
<keyword evidence="4" id="KW-1185">Reference proteome</keyword>
<dbReference type="SUPFAM" id="SSF55781">
    <property type="entry name" value="GAF domain-like"/>
    <property type="match status" value="1"/>
</dbReference>
<evidence type="ECO:0000256" key="1">
    <source>
        <dbReference type="SAM" id="MobiDB-lite"/>
    </source>
</evidence>
<dbReference type="InterPro" id="IPR003018">
    <property type="entry name" value="GAF"/>
</dbReference>
<dbReference type="RefSeq" id="WP_089345021.1">
    <property type="nucleotide sequence ID" value="NZ_CP067131.1"/>
</dbReference>
<dbReference type="Pfam" id="PF01590">
    <property type="entry name" value="GAF"/>
    <property type="match status" value="1"/>
</dbReference>
<dbReference type="Proteomes" id="UP000198307">
    <property type="component" value="Unassembled WGS sequence"/>
</dbReference>
<reference evidence="3 4" key="1">
    <citation type="submission" date="2017-07" db="EMBL/GenBank/DDBJ databases">
        <authorList>
            <person name="Sun Z.S."/>
            <person name="Albrecht U."/>
            <person name="Echele G."/>
            <person name="Lee C.C."/>
        </authorList>
    </citation>
    <scope>NUCLEOTIDE SEQUENCE [LARGE SCALE GENOMIC DNA]</scope>
    <source>
        <strain evidence="3 4">DSM 14827</strain>
    </source>
</reference>
<dbReference type="Gene3D" id="3.30.450.40">
    <property type="match status" value="1"/>
</dbReference>
<dbReference type="InterPro" id="IPR029016">
    <property type="entry name" value="GAF-like_dom_sf"/>
</dbReference>
<feature type="region of interest" description="Disordered" evidence="1">
    <location>
        <begin position="1"/>
        <end position="21"/>
    </location>
</feature>